<organism evidence="8 9">
    <name type="scientific">Actinacidiphila paucisporea</name>
    <dbReference type="NCBI Taxonomy" id="310782"/>
    <lineage>
        <taxon>Bacteria</taxon>
        <taxon>Bacillati</taxon>
        <taxon>Actinomycetota</taxon>
        <taxon>Actinomycetes</taxon>
        <taxon>Kitasatosporales</taxon>
        <taxon>Streptomycetaceae</taxon>
        <taxon>Actinacidiphila</taxon>
    </lineage>
</organism>
<dbReference type="InterPro" id="IPR003838">
    <property type="entry name" value="ABC3_permease_C"/>
</dbReference>
<evidence type="ECO:0000256" key="1">
    <source>
        <dbReference type="ARBA" id="ARBA00004651"/>
    </source>
</evidence>
<dbReference type="AlphaFoldDB" id="A0A1M7NBI5"/>
<dbReference type="Proteomes" id="UP000184111">
    <property type="component" value="Unassembled WGS sequence"/>
</dbReference>
<protein>
    <submittedName>
        <fullName evidence="8">Putative ABC transport system permease protein</fullName>
    </submittedName>
</protein>
<reference evidence="8 9" key="1">
    <citation type="submission" date="2016-11" db="EMBL/GenBank/DDBJ databases">
        <authorList>
            <person name="Jaros S."/>
            <person name="Januszkiewicz K."/>
            <person name="Wedrychowicz H."/>
        </authorList>
    </citation>
    <scope>NUCLEOTIDE SEQUENCE [LARGE SCALE GENOMIC DNA]</scope>
    <source>
        <strain evidence="8 9">CGMCC 4.2025</strain>
    </source>
</reference>
<keyword evidence="2" id="KW-1003">Cell membrane</keyword>
<feature type="transmembrane region" description="Helical" evidence="6">
    <location>
        <begin position="798"/>
        <end position="820"/>
    </location>
</feature>
<accession>A0A1M7NBI5</accession>
<feature type="transmembrane region" description="Helical" evidence="6">
    <location>
        <begin position="301"/>
        <end position="330"/>
    </location>
</feature>
<evidence type="ECO:0000256" key="4">
    <source>
        <dbReference type="ARBA" id="ARBA00022989"/>
    </source>
</evidence>
<evidence type="ECO:0000256" key="2">
    <source>
        <dbReference type="ARBA" id="ARBA00022475"/>
    </source>
</evidence>
<keyword evidence="4 6" id="KW-1133">Transmembrane helix</keyword>
<gene>
    <name evidence="8" type="ORF">SAMN05216499_11841</name>
</gene>
<feature type="transmembrane region" description="Helical" evidence="6">
    <location>
        <begin position="421"/>
        <end position="450"/>
    </location>
</feature>
<evidence type="ECO:0000256" key="3">
    <source>
        <dbReference type="ARBA" id="ARBA00022692"/>
    </source>
</evidence>
<evidence type="ECO:0000259" key="7">
    <source>
        <dbReference type="Pfam" id="PF02687"/>
    </source>
</evidence>
<evidence type="ECO:0000256" key="5">
    <source>
        <dbReference type="ARBA" id="ARBA00023136"/>
    </source>
</evidence>
<feature type="domain" description="ABC3 transporter permease C-terminal" evidence="7">
    <location>
        <begin position="718"/>
        <end position="820"/>
    </location>
</feature>
<dbReference type="OrthoDB" id="4072948at2"/>
<comment type="subcellular location">
    <subcellularLocation>
        <location evidence="1">Cell membrane</location>
        <topology evidence="1">Multi-pass membrane protein</topology>
    </subcellularLocation>
</comment>
<dbReference type="PANTHER" id="PTHR30287">
    <property type="entry name" value="MEMBRANE COMPONENT OF PREDICTED ABC SUPERFAMILY METABOLITE UPTAKE TRANSPORTER"/>
    <property type="match status" value="1"/>
</dbReference>
<dbReference type="STRING" id="310782.SAMN05216499_11841"/>
<feature type="transmembrane region" description="Helical" evidence="6">
    <location>
        <begin position="757"/>
        <end position="786"/>
    </location>
</feature>
<proteinExistence type="predicted"/>
<evidence type="ECO:0000256" key="6">
    <source>
        <dbReference type="SAM" id="Phobius"/>
    </source>
</evidence>
<feature type="transmembrane region" description="Helical" evidence="6">
    <location>
        <begin position="46"/>
        <end position="70"/>
    </location>
</feature>
<dbReference type="EMBL" id="FRBI01000018">
    <property type="protein sequence ID" value="SHN01020.1"/>
    <property type="molecule type" value="Genomic_DNA"/>
</dbReference>
<evidence type="ECO:0000313" key="9">
    <source>
        <dbReference type="Proteomes" id="UP000184111"/>
    </source>
</evidence>
<feature type="transmembrane region" description="Helical" evidence="6">
    <location>
        <begin position="471"/>
        <end position="493"/>
    </location>
</feature>
<feature type="transmembrane region" description="Helical" evidence="6">
    <location>
        <begin position="257"/>
        <end position="280"/>
    </location>
</feature>
<feature type="transmembrane region" description="Helical" evidence="6">
    <location>
        <begin position="713"/>
        <end position="736"/>
    </location>
</feature>
<dbReference type="PANTHER" id="PTHR30287:SF1">
    <property type="entry name" value="INNER MEMBRANE PROTEIN"/>
    <property type="match status" value="1"/>
</dbReference>
<keyword evidence="5 6" id="KW-0472">Membrane</keyword>
<feature type="domain" description="ABC3 transporter permease C-terminal" evidence="7">
    <location>
        <begin position="261"/>
        <end position="379"/>
    </location>
</feature>
<keyword evidence="3 6" id="KW-0812">Transmembrane</keyword>
<dbReference type="Pfam" id="PF02687">
    <property type="entry name" value="FtsX"/>
    <property type="match status" value="2"/>
</dbReference>
<dbReference type="InterPro" id="IPR038766">
    <property type="entry name" value="Membrane_comp_ABC_pdt"/>
</dbReference>
<name>A0A1M7NBI5_9ACTN</name>
<keyword evidence="9" id="KW-1185">Reference proteome</keyword>
<feature type="transmembrane region" description="Helical" evidence="6">
    <location>
        <begin position="350"/>
        <end position="370"/>
    </location>
</feature>
<feature type="transmembrane region" description="Helical" evidence="6">
    <location>
        <begin position="397"/>
        <end position="415"/>
    </location>
</feature>
<evidence type="ECO:0000313" key="8">
    <source>
        <dbReference type="EMBL" id="SHN01020.1"/>
    </source>
</evidence>
<dbReference type="RefSeq" id="WP_073501066.1">
    <property type="nucleotide sequence ID" value="NZ_FRBI01000018.1"/>
</dbReference>
<sequence length="833" mass="84474">MTATHPGPRPTTGGLPYGPRHGGLPARVAVLRWSWRLLRREWRRQVLLLALITTAVGAAVCGLAAVHAYVRTPAGTFGSASQLLHLGGGTLPSRVAAARKDLAPVDIVAHRPVPVPGSLDPLDLRAEDPHGPYGAGRLRLVSGRYPAGQGEIALTASAADLLHARTGGTVDLGGRRFAVVGRVENPGLLGDTFALAAPGTGSAAGTTVAGPAAASADVLTDASADAVDAFRRSAPDRAAPVMVQVRGDFGRAAADTLILALATVALLLISLVAAAAFAVVAQRRLRQIGMLGTIGATDRQLRLVLVGHGTLTGVLAAGCGAVLGGAAWLALAPHLESAADHRIDPLALPWPLLAVLLVIGVLTPTAAAWWPARALARIPTAQALSARPPRPVPARQSVWAAALLTAAGSGALVASHRTNGLLLVVGLVAAVLGVLLLSAPAVRLMAAAAARAPFTTRVALRDLGRHQARSGAALAAITLAIGLPVAISVLAPVNQHTAGTGNLSARQLMIRSGDRDPVIPALSAEAARAQQAAVRKWAAGAGATAVPLEMAYDPAVPRTTAQSGVEGQPVVETGHRTGANTWAGVPLYVATPAAVRAFGLGTAAAAAPHAEILTSMPGSEQLAVLGTEGRDRARSASPTAHLAGSAYTSVPRAFLTPGAVRARGLRTVTAGWLVTAPHDLTGDQRAAARDMAALNGLSVEVRDRQDGLRTVRWASVAAGAALALGVLAMTVGTLRAESTDDLRTLTATGATSRTRRALTAATAGCLALAGTVLGTLGAYLVLLSAFGDDLGSLGHVPVVPLLMAFPGIPLLATAAGWLSAGREPPGLARRLLE</sequence>
<dbReference type="GO" id="GO:0005886">
    <property type="term" value="C:plasma membrane"/>
    <property type="evidence" value="ECO:0007669"/>
    <property type="project" value="UniProtKB-SubCell"/>
</dbReference>